<evidence type="ECO:0000313" key="1">
    <source>
        <dbReference type="EMBL" id="VAW22071.1"/>
    </source>
</evidence>
<reference evidence="1" key="1">
    <citation type="submission" date="2018-06" db="EMBL/GenBank/DDBJ databases">
        <authorList>
            <person name="Zhirakovskaya E."/>
        </authorList>
    </citation>
    <scope>NUCLEOTIDE SEQUENCE</scope>
</reference>
<evidence type="ECO:0008006" key="2">
    <source>
        <dbReference type="Google" id="ProtNLM"/>
    </source>
</evidence>
<protein>
    <recommendedName>
        <fullName evidence="2">ABC-2 type transporter domain-containing protein</fullName>
    </recommendedName>
</protein>
<gene>
    <name evidence="1" type="ORF">MNBD_ALPHA12-883</name>
</gene>
<sequence>MASRLLPLLKNDIKLLIRYGILTVYGFVVAFYVALIIYAGDLMPAWLIALIIITEPTAFGFFFLGGLMQLEKSEDVRSALGVTPVSALEYFFSKAISMSAIALIAVSVLVFFTGNNINWIMLFAIVTLTSVQFLAIGIPAAIYFKTLSGYLIGSITYLMPILLLGIFAFFEPMPVWAILFPTASEFKLILVATGASSASTWEIIAMFIVVFITFLASIQLAVNSLQKELGYK</sequence>
<name>A0A3B0TTU3_9ZZZZ</name>
<accession>A0A3B0TTU3</accession>
<organism evidence="1">
    <name type="scientific">hydrothermal vent metagenome</name>
    <dbReference type="NCBI Taxonomy" id="652676"/>
    <lineage>
        <taxon>unclassified sequences</taxon>
        <taxon>metagenomes</taxon>
        <taxon>ecological metagenomes</taxon>
    </lineage>
</organism>
<dbReference type="EMBL" id="UOEO01000196">
    <property type="protein sequence ID" value="VAW22071.1"/>
    <property type="molecule type" value="Genomic_DNA"/>
</dbReference>
<proteinExistence type="predicted"/>
<dbReference type="AlphaFoldDB" id="A0A3B0TTU3"/>